<evidence type="ECO:0000256" key="3">
    <source>
        <dbReference type="ARBA" id="ARBA00022692"/>
    </source>
</evidence>
<evidence type="ECO:0000256" key="4">
    <source>
        <dbReference type="ARBA" id="ARBA00022967"/>
    </source>
</evidence>
<organism evidence="8">
    <name type="scientific">marine sediment metagenome</name>
    <dbReference type="NCBI Taxonomy" id="412755"/>
    <lineage>
        <taxon>unclassified sequences</taxon>
        <taxon>metagenomes</taxon>
        <taxon>ecological metagenomes</taxon>
    </lineage>
</organism>
<proteinExistence type="predicted"/>
<comment type="subcellular location">
    <subcellularLocation>
        <location evidence="1">Endomembrane system</location>
        <topology evidence="1">Multi-pass membrane protein</topology>
    </subcellularLocation>
</comment>
<dbReference type="GO" id="GO:0005886">
    <property type="term" value="C:plasma membrane"/>
    <property type="evidence" value="ECO:0007669"/>
    <property type="project" value="TreeGrafter"/>
</dbReference>
<gene>
    <name evidence="8" type="ORF">S01H4_15987</name>
</gene>
<protein>
    <recommendedName>
        <fullName evidence="9">Electron transport complex subunit RsxA</fullName>
    </recommendedName>
</protein>
<dbReference type="InterPro" id="IPR050133">
    <property type="entry name" value="NqrDE/RnfAE_oxidrdctase"/>
</dbReference>
<keyword evidence="6 7" id="KW-0472">Membrane</keyword>
<dbReference type="EMBL" id="BART01007003">
    <property type="protein sequence ID" value="GAG72420.1"/>
    <property type="molecule type" value="Genomic_DNA"/>
</dbReference>
<evidence type="ECO:0000256" key="1">
    <source>
        <dbReference type="ARBA" id="ARBA00004127"/>
    </source>
</evidence>
<name>X0ZRP2_9ZZZZ</name>
<dbReference type="Pfam" id="PF02508">
    <property type="entry name" value="Rnf-Nqr"/>
    <property type="match status" value="1"/>
</dbReference>
<dbReference type="PANTHER" id="PTHR30335:SF0">
    <property type="entry name" value="ION-TRANSLOCATING OXIDOREDUCTASE COMPLEX SUBUNIT A"/>
    <property type="match status" value="1"/>
</dbReference>
<evidence type="ECO:0000256" key="5">
    <source>
        <dbReference type="ARBA" id="ARBA00022989"/>
    </source>
</evidence>
<feature type="transmembrane region" description="Helical" evidence="7">
    <location>
        <begin position="47"/>
        <end position="70"/>
    </location>
</feature>
<evidence type="ECO:0000256" key="2">
    <source>
        <dbReference type="ARBA" id="ARBA00022448"/>
    </source>
</evidence>
<dbReference type="GO" id="GO:0012505">
    <property type="term" value="C:endomembrane system"/>
    <property type="evidence" value="ECO:0007669"/>
    <property type="project" value="UniProtKB-SubCell"/>
</dbReference>
<keyword evidence="3 7" id="KW-0812">Transmembrane</keyword>
<keyword evidence="2" id="KW-0813">Transport</keyword>
<reference evidence="8" key="1">
    <citation type="journal article" date="2014" name="Front. Microbiol.">
        <title>High frequency of phylogenetically diverse reductive dehalogenase-homologous genes in deep subseafloor sedimentary metagenomes.</title>
        <authorList>
            <person name="Kawai M."/>
            <person name="Futagami T."/>
            <person name="Toyoda A."/>
            <person name="Takaki Y."/>
            <person name="Nishi S."/>
            <person name="Hori S."/>
            <person name="Arai W."/>
            <person name="Tsubouchi T."/>
            <person name="Morono Y."/>
            <person name="Uchiyama I."/>
            <person name="Ito T."/>
            <person name="Fujiyama A."/>
            <person name="Inagaki F."/>
            <person name="Takami H."/>
        </authorList>
    </citation>
    <scope>NUCLEOTIDE SEQUENCE</scope>
    <source>
        <strain evidence="8">Expedition CK06-06</strain>
    </source>
</reference>
<feature type="transmembrane region" description="Helical" evidence="7">
    <location>
        <begin position="20"/>
        <end position="40"/>
    </location>
</feature>
<dbReference type="PANTHER" id="PTHR30335">
    <property type="entry name" value="INTEGRAL MEMBRANE PROTEIN OF SOXR-REDUCING COMPLEX"/>
    <property type="match status" value="1"/>
</dbReference>
<keyword evidence="5 7" id="KW-1133">Transmembrane helix</keyword>
<evidence type="ECO:0000313" key="8">
    <source>
        <dbReference type="EMBL" id="GAG72420.1"/>
    </source>
</evidence>
<evidence type="ECO:0000256" key="7">
    <source>
        <dbReference type="SAM" id="Phobius"/>
    </source>
</evidence>
<dbReference type="InterPro" id="IPR003667">
    <property type="entry name" value="NqrDE/RnfAE"/>
</dbReference>
<feature type="transmembrane region" description="Helical" evidence="7">
    <location>
        <begin position="120"/>
        <end position="138"/>
    </location>
</feature>
<accession>X0ZRP2</accession>
<sequence>MLSFSPIRLIRDGGGKVEFMNIVMYILVIASLVQIVELAIKRTNIILYNALGIYLPLITTNCAVLGIALINSAENYSILESTVSALGAGIGFTLVLIIMSGIREKLELADCPKSMRGLPVAFITAALLALAFVGFSGLV</sequence>
<evidence type="ECO:0000256" key="6">
    <source>
        <dbReference type="ARBA" id="ARBA00023136"/>
    </source>
</evidence>
<evidence type="ECO:0008006" key="9">
    <source>
        <dbReference type="Google" id="ProtNLM"/>
    </source>
</evidence>
<keyword evidence="4" id="KW-1278">Translocase</keyword>
<dbReference type="AlphaFoldDB" id="X0ZRP2"/>
<comment type="caution">
    <text evidence="8">The sequence shown here is derived from an EMBL/GenBank/DDBJ whole genome shotgun (WGS) entry which is preliminary data.</text>
</comment>
<feature type="transmembrane region" description="Helical" evidence="7">
    <location>
        <begin position="76"/>
        <end position="99"/>
    </location>
</feature>